<dbReference type="EMBL" id="WHOC01000102">
    <property type="protein sequence ID" value="NOU88204.1"/>
    <property type="molecule type" value="Genomic_DNA"/>
</dbReference>
<reference evidence="1 2" key="1">
    <citation type="submission" date="2019-10" db="EMBL/GenBank/DDBJ databases">
        <title>Description of Paenibacillus choica sp. nov.</title>
        <authorList>
            <person name="Carlier A."/>
            <person name="Qi S."/>
        </authorList>
    </citation>
    <scope>NUCLEOTIDE SEQUENCE [LARGE SCALE GENOMIC DNA]</scope>
    <source>
        <strain evidence="1 2">LMG 31460</strain>
    </source>
</reference>
<dbReference type="RefSeq" id="WP_171691237.1">
    <property type="nucleotide sequence ID" value="NZ_WHOC01000102.1"/>
</dbReference>
<proteinExistence type="predicted"/>
<organism evidence="1 2">
    <name type="scientific">Paenibacillus germinis</name>
    <dbReference type="NCBI Taxonomy" id="2654979"/>
    <lineage>
        <taxon>Bacteria</taxon>
        <taxon>Bacillati</taxon>
        <taxon>Bacillota</taxon>
        <taxon>Bacilli</taxon>
        <taxon>Bacillales</taxon>
        <taxon>Paenibacillaceae</taxon>
        <taxon>Paenibacillus</taxon>
    </lineage>
</organism>
<comment type="caution">
    <text evidence="1">The sequence shown here is derived from an EMBL/GenBank/DDBJ whole genome shotgun (WGS) entry which is preliminary data.</text>
</comment>
<gene>
    <name evidence="1" type="ORF">GC102_20880</name>
</gene>
<accession>A0ABX1Z7E0</accession>
<dbReference type="Proteomes" id="UP000658690">
    <property type="component" value="Unassembled WGS sequence"/>
</dbReference>
<name>A0ABX1Z7E0_9BACL</name>
<keyword evidence="2" id="KW-1185">Reference proteome</keyword>
<evidence type="ECO:0000313" key="2">
    <source>
        <dbReference type="Proteomes" id="UP000658690"/>
    </source>
</evidence>
<sequence>MAPSVTLVNRGLGCSYSAELMTRGFGIDVGFGTNGVAIDVGIGTDAVGVGWFLAKTSGI</sequence>
<protein>
    <submittedName>
        <fullName evidence="1">Uncharacterized protein</fullName>
    </submittedName>
</protein>
<evidence type="ECO:0000313" key="1">
    <source>
        <dbReference type="EMBL" id="NOU88204.1"/>
    </source>
</evidence>